<evidence type="ECO:0000313" key="2">
    <source>
        <dbReference type="EMBL" id="JAS22917.1"/>
    </source>
</evidence>
<name>A0A1B6DB37_9HEMI</name>
<feature type="transmembrane region" description="Helical" evidence="1">
    <location>
        <begin position="6"/>
        <end position="26"/>
    </location>
</feature>
<keyword evidence="1" id="KW-0812">Transmembrane</keyword>
<keyword evidence="1" id="KW-1133">Transmembrane helix</keyword>
<protein>
    <submittedName>
        <fullName evidence="2">Uncharacterized protein</fullName>
    </submittedName>
</protein>
<gene>
    <name evidence="2" type="ORF">g.8234</name>
</gene>
<organism evidence="2">
    <name type="scientific">Clastoptera arizonana</name>
    <name type="common">Arizona spittle bug</name>
    <dbReference type="NCBI Taxonomy" id="38151"/>
    <lineage>
        <taxon>Eukaryota</taxon>
        <taxon>Metazoa</taxon>
        <taxon>Ecdysozoa</taxon>
        <taxon>Arthropoda</taxon>
        <taxon>Hexapoda</taxon>
        <taxon>Insecta</taxon>
        <taxon>Pterygota</taxon>
        <taxon>Neoptera</taxon>
        <taxon>Paraneoptera</taxon>
        <taxon>Hemiptera</taxon>
        <taxon>Auchenorrhyncha</taxon>
        <taxon>Cercopoidea</taxon>
        <taxon>Clastopteridae</taxon>
        <taxon>Clastoptera</taxon>
    </lineage>
</organism>
<dbReference type="EMBL" id="GEDC01014381">
    <property type="protein sequence ID" value="JAS22917.1"/>
    <property type="molecule type" value="Transcribed_RNA"/>
</dbReference>
<reference evidence="2" key="1">
    <citation type="submission" date="2015-12" db="EMBL/GenBank/DDBJ databases">
        <title>De novo transcriptome assembly of four potential Pierce s Disease insect vectors from Arizona vineyards.</title>
        <authorList>
            <person name="Tassone E.E."/>
        </authorList>
    </citation>
    <scope>NUCLEOTIDE SEQUENCE</scope>
</reference>
<proteinExistence type="predicted"/>
<evidence type="ECO:0000256" key="1">
    <source>
        <dbReference type="SAM" id="Phobius"/>
    </source>
</evidence>
<sequence>MAIGGIIPVVLAVVVIWYSALIWRSMDEYFRDEFKKSLNDKYKSHVISKENDIQKFSENIDVTPEENLKDQENKEICNEMDRDYKDHDTLLPEKCKPLAHEHDTCPIKLNDGEKDCKG</sequence>
<dbReference type="AlphaFoldDB" id="A0A1B6DB37"/>
<accession>A0A1B6DB37</accession>
<keyword evidence="1" id="KW-0472">Membrane</keyword>